<keyword evidence="3" id="KW-1185">Reference proteome</keyword>
<evidence type="ECO:0000256" key="1">
    <source>
        <dbReference type="SAM" id="SignalP"/>
    </source>
</evidence>
<comment type="caution">
    <text evidence="2">The sequence shown here is derived from an EMBL/GenBank/DDBJ whole genome shotgun (WGS) entry which is preliminary data.</text>
</comment>
<feature type="chain" id="PRO_5032936022" evidence="1">
    <location>
        <begin position="30"/>
        <end position="436"/>
    </location>
</feature>
<dbReference type="NCBIfam" id="NF040603">
    <property type="entry name" value="choice_anch_P"/>
    <property type="match status" value="2"/>
</dbReference>
<gene>
    <name evidence="2" type="ORF">BJ958_005034</name>
</gene>
<dbReference type="RefSeq" id="WP_179729519.1">
    <property type="nucleotide sequence ID" value="NZ_BAABEF010000001.1"/>
</dbReference>
<dbReference type="EMBL" id="JACCBF010000001">
    <property type="protein sequence ID" value="NYD33488.1"/>
    <property type="molecule type" value="Genomic_DNA"/>
</dbReference>
<evidence type="ECO:0000313" key="2">
    <source>
        <dbReference type="EMBL" id="NYD33488.1"/>
    </source>
</evidence>
<name>A0A852RSI6_9ACTN</name>
<dbReference type="Proteomes" id="UP000582231">
    <property type="component" value="Unassembled WGS sequence"/>
</dbReference>
<proteinExistence type="predicted"/>
<organism evidence="2 3">
    <name type="scientific">Nocardioides kongjuensis</name>
    <dbReference type="NCBI Taxonomy" id="349522"/>
    <lineage>
        <taxon>Bacteria</taxon>
        <taxon>Bacillati</taxon>
        <taxon>Actinomycetota</taxon>
        <taxon>Actinomycetes</taxon>
        <taxon>Propionibacteriales</taxon>
        <taxon>Nocardioidaceae</taxon>
        <taxon>Nocardioides</taxon>
    </lineage>
</organism>
<protein>
    <submittedName>
        <fullName evidence="2">Uncharacterized protein</fullName>
    </submittedName>
</protein>
<accession>A0A852RSI6</accession>
<dbReference type="AlphaFoldDB" id="A0A852RSI6"/>
<sequence>MNVRKFASFVAFALAGAGLVAVPAPAAHAADPVYWSYAASTGATYVKVLDGVVQSDLTAQSGVTGGAKSSSSKNSTAAVNVLNLAQLGAVETKTDAVVSQVLGQPQTTLKSWARVANVSLLGGLITADALETDVTTTGRADGNGSYTANSKLANIKIAGVKLPLNIPKNYAVTIPGVASVTLNYTLHGKYDQDEGDLIGTMGWAVGVTLLQPLGGYSAGVTLLVNPVNQYLSEVSPSSGASFGGTAYGSRIQAHVGDDITVVSDPTARVGTPVGGSNGRTLTNSTLSVKVPGILTTGAITSTTTSKKDAFGNGEITNTNRTAGINLLGGLVKATAVKVTASGKLQDGAYTGSMKMELVNLVIAGQTIPIDVSPNTILNIAGLGQVALNLQQTSTAGAFQNAITAVRITLDTAQAGLPVGAVIELGVAYTAIAPPAA</sequence>
<feature type="signal peptide" evidence="1">
    <location>
        <begin position="1"/>
        <end position="29"/>
    </location>
</feature>
<keyword evidence="1" id="KW-0732">Signal</keyword>
<evidence type="ECO:0000313" key="3">
    <source>
        <dbReference type="Proteomes" id="UP000582231"/>
    </source>
</evidence>
<reference evidence="2 3" key="1">
    <citation type="submission" date="2020-07" db="EMBL/GenBank/DDBJ databases">
        <title>Sequencing the genomes of 1000 actinobacteria strains.</title>
        <authorList>
            <person name="Klenk H.-P."/>
        </authorList>
    </citation>
    <scope>NUCLEOTIDE SEQUENCE [LARGE SCALE GENOMIC DNA]</scope>
    <source>
        <strain evidence="2 3">DSM 19082</strain>
    </source>
</reference>